<gene>
    <name evidence="1" type="ORF">WA026_014240</name>
</gene>
<dbReference type="EMBL" id="JARQZJ010000007">
    <property type="protein sequence ID" value="KAK9871785.1"/>
    <property type="molecule type" value="Genomic_DNA"/>
</dbReference>
<keyword evidence="2" id="KW-1185">Reference proteome</keyword>
<name>A0AAW1TT38_9CUCU</name>
<organism evidence="1 2">
    <name type="scientific">Henosepilachna vigintioctopunctata</name>
    <dbReference type="NCBI Taxonomy" id="420089"/>
    <lineage>
        <taxon>Eukaryota</taxon>
        <taxon>Metazoa</taxon>
        <taxon>Ecdysozoa</taxon>
        <taxon>Arthropoda</taxon>
        <taxon>Hexapoda</taxon>
        <taxon>Insecta</taxon>
        <taxon>Pterygota</taxon>
        <taxon>Neoptera</taxon>
        <taxon>Endopterygota</taxon>
        <taxon>Coleoptera</taxon>
        <taxon>Polyphaga</taxon>
        <taxon>Cucujiformia</taxon>
        <taxon>Coccinelloidea</taxon>
        <taxon>Coccinellidae</taxon>
        <taxon>Epilachninae</taxon>
        <taxon>Epilachnini</taxon>
        <taxon>Henosepilachna</taxon>
    </lineage>
</organism>
<dbReference type="Proteomes" id="UP001431783">
    <property type="component" value="Unassembled WGS sequence"/>
</dbReference>
<comment type="caution">
    <text evidence="1">The sequence shown here is derived from an EMBL/GenBank/DDBJ whole genome shotgun (WGS) entry which is preliminary data.</text>
</comment>
<proteinExistence type="predicted"/>
<evidence type="ECO:0000313" key="1">
    <source>
        <dbReference type="EMBL" id="KAK9871785.1"/>
    </source>
</evidence>
<accession>A0AAW1TT38</accession>
<protein>
    <submittedName>
        <fullName evidence="1">Uncharacterized protein</fullName>
    </submittedName>
</protein>
<evidence type="ECO:0000313" key="2">
    <source>
        <dbReference type="Proteomes" id="UP001431783"/>
    </source>
</evidence>
<sequence length="93" mass="10313">MEAERNGKTEYPKVGKLKSDVAAATSVSRQYDQGCVAEDNEIVEAKIRIGEGESKPRSDQKVYNVRRTPRNYETELICCSQEHGFGQSFAGAV</sequence>
<reference evidence="1 2" key="1">
    <citation type="submission" date="2023-03" db="EMBL/GenBank/DDBJ databases">
        <title>Genome insight into feeding habits of ladybird beetles.</title>
        <authorList>
            <person name="Li H.-S."/>
            <person name="Huang Y.-H."/>
            <person name="Pang H."/>
        </authorList>
    </citation>
    <scope>NUCLEOTIDE SEQUENCE [LARGE SCALE GENOMIC DNA]</scope>
    <source>
        <strain evidence="1">SYSU_2023b</strain>
        <tissue evidence="1">Whole body</tissue>
    </source>
</reference>
<dbReference type="AlphaFoldDB" id="A0AAW1TT38"/>